<keyword evidence="3" id="KW-0808">Transferase</keyword>
<dbReference type="SUPFAM" id="SSF55729">
    <property type="entry name" value="Acyl-CoA N-acyltransferases (Nat)"/>
    <property type="match status" value="1"/>
</dbReference>
<organism evidence="3 4">
    <name type="scientific">Tenggerimyces flavus</name>
    <dbReference type="NCBI Taxonomy" id="1708749"/>
    <lineage>
        <taxon>Bacteria</taxon>
        <taxon>Bacillati</taxon>
        <taxon>Actinomycetota</taxon>
        <taxon>Actinomycetes</taxon>
        <taxon>Propionibacteriales</taxon>
        <taxon>Nocardioidaceae</taxon>
        <taxon>Tenggerimyces</taxon>
    </lineage>
</organism>
<keyword evidence="3" id="KW-0012">Acyltransferase</keyword>
<dbReference type="EC" id="2.3.-.-" evidence="3"/>
<dbReference type="PROSITE" id="PS51186">
    <property type="entry name" value="GNAT"/>
    <property type="match status" value="1"/>
</dbReference>
<feature type="transmembrane region" description="Helical" evidence="1">
    <location>
        <begin position="190"/>
        <end position="212"/>
    </location>
</feature>
<evidence type="ECO:0000313" key="4">
    <source>
        <dbReference type="Proteomes" id="UP001595699"/>
    </source>
</evidence>
<dbReference type="Proteomes" id="UP001595699">
    <property type="component" value="Unassembled WGS sequence"/>
</dbReference>
<reference evidence="4" key="1">
    <citation type="journal article" date="2019" name="Int. J. Syst. Evol. Microbiol.">
        <title>The Global Catalogue of Microorganisms (GCM) 10K type strain sequencing project: providing services to taxonomists for standard genome sequencing and annotation.</title>
        <authorList>
            <consortium name="The Broad Institute Genomics Platform"/>
            <consortium name="The Broad Institute Genome Sequencing Center for Infectious Disease"/>
            <person name="Wu L."/>
            <person name="Ma J."/>
        </authorList>
    </citation>
    <scope>NUCLEOTIDE SEQUENCE [LARGE SCALE GENOMIC DNA]</scope>
    <source>
        <strain evidence="4">CGMCC 4.7241</strain>
    </source>
</reference>
<sequence length="598" mass="65665">MRVQTARLLIRDLREDDRESVRQWRHDPDVTRYLDNPTGADADHWFDAALRANATRPRHSHDCAIVLLRSGEVIGWLRIGSSIDTRAGEYVASYALRPEYWNQGYLSEALKAALDVSFSELGALRVYAQAYRANGASTRVMEKAGMRFAGAAPSAAPLLGDSVRYVAERDTRRPGFLTRLGLRGGQRRRVGLVVVLGLVLLLAAPVAVSATLDWLDKPTAPEDARLLRWQPRGELTDDRGTVNEASDAWRAYQGQRPGREIYVVWAGRIAAGRLVLLQSVGPDDVPYLAQVSERGEPAKWVVDRVEQLDEQPLGIVVRYDGNLNMPMTQTGTGASLVQLLLAPPHALRHVGTPRLLRRTRERPNDQPSWEPLVVDDRGMSKTWLHIDRLSPDGTVIAMVWPSSRGRDSVRTIAASPEALLTRQPTIQLADPTWGPMTPFDELVYDDARAAGTVLGPDHVEGDVALLAARTTDTRTSILETRRQGVSTAVLVVWGRNRVECVGDAIYPDLADRSFVAIGCADATLDKTILAVVAKPGTARFQVSDGRGRRVVESAAAQPQVLVIGPGAPTYQPYLVTAYDAKGVAIDRDTIEMNGTLPR</sequence>
<dbReference type="RefSeq" id="WP_205119283.1">
    <property type="nucleotide sequence ID" value="NZ_JAFBCM010000001.1"/>
</dbReference>
<dbReference type="InterPro" id="IPR000182">
    <property type="entry name" value="GNAT_dom"/>
</dbReference>
<keyword evidence="1" id="KW-0812">Transmembrane</keyword>
<feature type="domain" description="N-acetyltransferase" evidence="2">
    <location>
        <begin position="8"/>
        <end position="170"/>
    </location>
</feature>
<name>A0ABV7YI22_9ACTN</name>
<evidence type="ECO:0000259" key="2">
    <source>
        <dbReference type="PROSITE" id="PS51186"/>
    </source>
</evidence>
<dbReference type="GO" id="GO:0016746">
    <property type="term" value="F:acyltransferase activity"/>
    <property type="evidence" value="ECO:0007669"/>
    <property type="project" value="UniProtKB-KW"/>
</dbReference>
<dbReference type="EMBL" id="JBHRZH010000036">
    <property type="protein sequence ID" value="MFC3764996.1"/>
    <property type="molecule type" value="Genomic_DNA"/>
</dbReference>
<dbReference type="InterPro" id="IPR016181">
    <property type="entry name" value="Acyl_CoA_acyltransferase"/>
</dbReference>
<dbReference type="PANTHER" id="PTHR43792">
    <property type="entry name" value="GNAT FAMILY, PUTATIVE (AFU_ORTHOLOGUE AFUA_3G00765)-RELATED-RELATED"/>
    <property type="match status" value="1"/>
</dbReference>
<keyword evidence="1" id="KW-1133">Transmembrane helix</keyword>
<dbReference type="PANTHER" id="PTHR43792:SF16">
    <property type="entry name" value="N-ACETYLTRANSFERASE DOMAIN-CONTAINING PROTEIN"/>
    <property type="match status" value="1"/>
</dbReference>
<evidence type="ECO:0000256" key="1">
    <source>
        <dbReference type="SAM" id="Phobius"/>
    </source>
</evidence>
<evidence type="ECO:0000313" key="3">
    <source>
        <dbReference type="EMBL" id="MFC3764996.1"/>
    </source>
</evidence>
<comment type="caution">
    <text evidence="3">The sequence shown here is derived from an EMBL/GenBank/DDBJ whole genome shotgun (WGS) entry which is preliminary data.</text>
</comment>
<keyword evidence="4" id="KW-1185">Reference proteome</keyword>
<keyword evidence="1" id="KW-0472">Membrane</keyword>
<dbReference type="Gene3D" id="3.40.630.30">
    <property type="match status" value="1"/>
</dbReference>
<protein>
    <submittedName>
        <fullName evidence="3">GNAT family N-acetyltransferase</fullName>
        <ecNumber evidence="3">2.3.-.-</ecNumber>
    </submittedName>
</protein>
<proteinExistence type="predicted"/>
<dbReference type="Pfam" id="PF13302">
    <property type="entry name" value="Acetyltransf_3"/>
    <property type="match status" value="1"/>
</dbReference>
<accession>A0ABV7YI22</accession>
<gene>
    <name evidence="3" type="ORF">ACFOUW_29450</name>
</gene>
<dbReference type="InterPro" id="IPR051531">
    <property type="entry name" value="N-acetyltransferase"/>
</dbReference>
<dbReference type="CDD" id="cd04301">
    <property type="entry name" value="NAT_SF"/>
    <property type="match status" value="1"/>
</dbReference>